<accession>A0A0A8B8D9</accession>
<keyword evidence="2" id="KW-0472">Membrane</keyword>
<feature type="transmembrane region" description="Helical" evidence="2">
    <location>
        <begin position="143"/>
        <end position="161"/>
    </location>
</feature>
<dbReference type="Pfam" id="PF00884">
    <property type="entry name" value="Sulfatase"/>
    <property type="match status" value="1"/>
</dbReference>
<keyword evidence="2" id="KW-1133">Transmembrane helix</keyword>
<dbReference type="STRING" id="1531429.JI75_00440"/>
<evidence type="ECO:0000259" key="3">
    <source>
        <dbReference type="Pfam" id="PF00884"/>
    </source>
</evidence>
<dbReference type="HOGENOM" id="CLU_397801_0_0_11"/>
<dbReference type="KEGG" id="cbac:JI75_00440"/>
<reference evidence="4 5" key="2">
    <citation type="journal article" date="2015" name="Genome Announc.">
        <title>Complete Genome Sequence of Coriobacteriaceae Strain 68-1-3, a Novel Mucus-Degrading Isolate from the Swine Intestinal Tract.</title>
        <authorList>
            <person name="Looft T."/>
            <person name="Bayles D.O."/>
            <person name="Alt D.P."/>
            <person name="Stanton T.B."/>
        </authorList>
    </citation>
    <scope>NUCLEOTIDE SEQUENCE [LARGE SCALE GENOMIC DNA]</scope>
    <source>
        <strain evidence="4 5">68-1-3</strain>
    </source>
</reference>
<evidence type="ECO:0000256" key="1">
    <source>
        <dbReference type="SAM" id="MobiDB-lite"/>
    </source>
</evidence>
<feature type="domain" description="Sulfatase N-terminal" evidence="3">
    <location>
        <begin position="567"/>
        <end position="645"/>
    </location>
</feature>
<proteinExistence type="predicted"/>
<dbReference type="SUPFAM" id="SSF53649">
    <property type="entry name" value="Alkaline phosphatase-like"/>
    <property type="match status" value="1"/>
</dbReference>
<keyword evidence="5" id="KW-1185">Reference proteome</keyword>
<protein>
    <recommendedName>
        <fullName evidence="3">Sulfatase N-terminal domain-containing protein</fullName>
    </recommendedName>
</protein>
<dbReference type="InterPro" id="IPR000917">
    <property type="entry name" value="Sulfatase_N"/>
</dbReference>
<gene>
    <name evidence="4" type="ORF">JI75_00440</name>
</gene>
<organism evidence="4 5">
    <name type="scientific">Berryella intestinalis</name>
    <dbReference type="NCBI Taxonomy" id="1531429"/>
    <lineage>
        <taxon>Bacteria</taxon>
        <taxon>Bacillati</taxon>
        <taxon>Actinomycetota</taxon>
        <taxon>Coriobacteriia</taxon>
        <taxon>Eggerthellales</taxon>
        <taxon>Eggerthellaceae</taxon>
        <taxon>Berryella</taxon>
    </lineage>
</organism>
<evidence type="ECO:0000313" key="4">
    <source>
        <dbReference type="EMBL" id="AJC11397.1"/>
    </source>
</evidence>
<dbReference type="EMBL" id="CP009302">
    <property type="protein sequence ID" value="AJC11397.1"/>
    <property type="molecule type" value="Genomic_DNA"/>
</dbReference>
<evidence type="ECO:0000313" key="5">
    <source>
        <dbReference type="Proteomes" id="UP000031121"/>
    </source>
</evidence>
<feature type="transmembrane region" description="Helical" evidence="2">
    <location>
        <begin position="47"/>
        <end position="69"/>
    </location>
</feature>
<dbReference type="Proteomes" id="UP000031121">
    <property type="component" value="Chromosome"/>
</dbReference>
<reference evidence="5" key="1">
    <citation type="submission" date="2014-08" db="EMBL/GenBank/DDBJ databases">
        <title>Coriobacteriaceae sp. complete genome.</title>
        <authorList>
            <person name="Looft T."/>
            <person name="Bayles D.O."/>
            <person name="Stanton T.B."/>
        </authorList>
    </citation>
    <scope>NUCLEOTIDE SEQUENCE [LARGE SCALE GENOMIC DNA]</scope>
    <source>
        <strain evidence="5">68-1-3</strain>
    </source>
</reference>
<feature type="transmembrane region" description="Helical" evidence="2">
    <location>
        <begin position="12"/>
        <end position="35"/>
    </location>
</feature>
<feature type="region of interest" description="Disordered" evidence="1">
    <location>
        <begin position="104"/>
        <end position="134"/>
    </location>
</feature>
<feature type="transmembrane region" description="Helical" evidence="2">
    <location>
        <begin position="181"/>
        <end position="202"/>
    </location>
</feature>
<dbReference type="Gene3D" id="3.40.720.10">
    <property type="entry name" value="Alkaline Phosphatase, subunit A"/>
    <property type="match status" value="1"/>
</dbReference>
<dbReference type="OrthoDB" id="2026867at2"/>
<feature type="compositionally biased region" description="Basic and acidic residues" evidence="1">
    <location>
        <begin position="111"/>
        <end position="120"/>
    </location>
</feature>
<keyword evidence="2" id="KW-0812">Transmembrane</keyword>
<name>A0A0A8B8D9_9ACTN</name>
<dbReference type="AlphaFoldDB" id="A0A0A8B8D9"/>
<feature type="transmembrane region" description="Helical" evidence="2">
    <location>
        <begin position="278"/>
        <end position="297"/>
    </location>
</feature>
<sequence>MGDTGAPRKRRRALLLATFDIACCTLLACLLSFSLTQPAWAYVDPSVMTYTIQAIAGVAVALSAVAGVAMRRTRKKLLRALNVDENARKDVEADVHRVDPETRKAVGLPAKGEKREDRRSGSAVRNQAGRGESGFTPTWAQRAALSLAVSTFAVLTLLVVAPYETVVGSAGSIFFTLNDVWAPIALVAAGIAFALTAVLTMLRGRVFNAALLVLFAFGLGCYVQALFLNGGLPTADGGTVSWNELRKPMLVSTLVWAALVAIPLQLSKRNRKATQMGACALSLALVIVQGVGIASLASKANETASPQGEAVVTEQGLHTVSSKSNVVVFVLDTYDTQMLLDTFQTSTDMLDDFTGFTWYQDSLGSMIPTRYGLSFLLHGQYPKAEESMGTYLAERYKRSPFLADIQNLGYSTGVYTDSISTQFLTREEADEYVNDRTVNVHPVDHTVTNWPGTLKALFKCALFRDLPWLAKPYFWFYSDEITQATHVEGEELAPGNTPYIMDDARYFAALKDTRLSFQEDDDQRAGAFRFIHMTGTHPPYNLDENGNNVGMGNSTLVRQGRGSMRIVQEYLNQLKELGVYDKTTVIITADHGDWYMTETPLEKPTTPYMLVKPAQSADLDARPYQVSHAPIAAEDVLPTCIKYMGGDYSGYDGFAVDEVPAGLDRTRHFNMTLVRSGRDYRVIEYSVKGDSLDFTNWKLTGVSWDVG</sequence>
<feature type="transmembrane region" description="Helical" evidence="2">
    <location>
        <begin position="248"/>
        <end position="266"/>
    </location>
</feature>
<feature type="transmembrane region" description="Helical" evidence="2">
    <location>
        <begin position="209"/>
        <end position="228"/>
    </location>
</feature>
<dbReference type="RefSeq" id="WP_039687937.1">
    <property type="nucleotide sequence ID" value="NZ_CP009302.1"/>
</dbReference>
<dbReference type="InterPro" id="IPR017850">
    <property type="entry name" value="Alkaline_phosphatase_core_sf"/>
</dbReference>
<evidence type="ECO:0000256" key="2">
    <source>
        <dbReference type="SAM" id="Phobius"/>
    </source>
</evidence>